<evidence type="ECO:0000313" key="9">
    <source>
        <dbReference type="Proteomes" id="UP000482960"/>
    </source>
</evidence>
<feature type="compositionally biased region" description="Low complexity" evidence="6">
    <location>
        <begin position="381"/>
        <end position="399"/>
    </location>
</feature>
<evidence type="ECO:0000313" key="8">
    <source>
        <dbReference type="EMBL" id="GFJ95852.1"/>
    </source>
</evidence>
<keyword evidence="7" id="KW-1133">Transmembrane helix</keyword>
<dbReference type="GO" id="GO:0140662">
    <property type="term" value="F:ATP-dependent protein folding chaperone"/>
    <property type="evidence" value="ECO:0007669"/>
    <property type="project" value="InterPro"/>
</dbReference>
<evidence type="ECO:0000256" key="2">
    <source>
        <dbReference type="ARBA" id="ARBA00022741"/>
    </source>
</evidence>
<feature type="transmembrane region" description="Helical" evidence="7">
    <location>
        <begin position="498"/>
        <end position="520"/>
    </location>
</feature>
<comment type="similarity">
    <text evidence="1">Belongs to the heat shock protein 70 family.</text>
</comment>
<keyword evidence="2" id="KW-0547">Nucleotide-binding</keyword>
<feature type="transmembrane region" description="Helical" evidence="7">
    <location>
        <begin position="473"/>
        <end position="492"/>
    </location>
</feature>
<gene>
    <name evidence="8" type="ORF">Prum_094940</name>
</gene>
<keyword evidence="7" id="KW-0472">Membrane</keyword>
<dbReference type="AlphaFoldDB" id="A0A6V8LF29"/>
<reference evidence="8 9" key="1">
    <citation type="submission" date="2020-03" db="EMBL/GenBank/DDBJ databases">
        <title>Whole genome shotgun sequence of Phytohabitans rumicis NBRC 108638.</title>
        <authorList>
            <person name="Komaki H."/>
            <person name="Tamura T."/>
        </authorList>
    </citation>
    <scope>NUCLEOTIDE SEQUENCE [LARGE SCALE GENOMIC DNA]</scope>
    <source>
        <strain evidence="8 9">NBRC 108638</strain>
    </source>
</reference>
<evidence type="ECO:0000256" key="4">
    <source>
        <dbReference type="ARBA" id="ARBA00023016"/>
    </source>
</evidence>
<dbReference type="Pfam" id="PF00012">
    <property type="entry name" value="HSP70"/>
    <property type="match status" value="1"/>
</dbReference>
<dbReference type="Proteomes" id="UP000482960">
    <property type="component" value="Unassembled WGS sequence"/>
</dbReference>
<evidence type="ECO:0000256" key="3">
    <source>
        <dbReference type="ARBA" id="ARBA00022840"/>
    </source>
</evidence>
<evidence type="ECO:0000256" key="7">
    <source>
        <dbReference type="SAM" id="Phobius"/>
    </source>
</evidence>
<keyword evidence="5" id="KW-0143">Chaperone</keyword>
<comment type="caution">
    <text evidence="8">The sequence shown here is derived from an EMBL/GenBank/DDBJ whole genome shotgun (WGS) entry which is preliminary data.</text>
</comment>
<sequence>MVRHPNSERSPCYGRTVPISDRVGVWLGVDFGTTSTVAVLRHGGGVVTPLLFDSSPLLGSGVFAGPDLELLTGADAYRAGLAHPGGFEPHPKRRIDEGTVWLGDREIAVVDAVAAVLARVGREACRVAGAIPATVVLTHPATWGGVRTDVLSDAARQAGLGDVRLVPEPVAAAAYFTTVLGHELRAGRAVAVYDLGAGTFDASVVSRDGSGFDTLAAAGLADLGGIDLDALVVDHARLLTRDAAADAWGRLDWPRTTDDQRARRTLWDGARAVKEQLSRHAAADLYVPLADATVRLTRDELERAARPLLQHSVEVTLTTLRQAGVPREALAGLFLVGGSSRVPLVASLLHRTLGLAPTVIEQPELAVATGSLHLDHPGPTTPEQAAAPSPAPRSPTTERQPPEPAGPRRTSPATATAAVALVVLLPSDIMLASRILVDQGPASVVSLLGVQIVTALGWAWIRTRRIPRPGWGHVVLTVLTAVPAVAAAVLMYREFGNSTIPSAVAVTVAITIAVGALLPARPADD</sequence>
<name>A0A6V8LF29_9ACTN</name>
<feature type="region of interest" description="Disordered" evidence="6">
    <location>
        <begin position="371"/>
        <end position="412"/>
    </location>
</feature>
<evidence type="ECO:0000256" key="5">
    <source>
        <dbReference type="ARBA" id="ARBA00023186"/>
    </source>
</evidence>
<dbReference type="GO" id="GO:0005524">
    <property type="term" value="F:ATP binding"/>
    <property type="evidence" value="ECO:0007669"/>
    <property type="project" value="UniProtKB-KW"/>
</dbReference>
<protein>
    <recommendedName>
        <fullName evidence="10">Hsp70 protein</fullName>
    </recommendedName>
</protein>
<dbReference type="PRINTS" id="PR00301">
    <property type="entry name" value="HEATSHOCK70"/>
</dbReference>
<dbReference type="InterPro" id="IPR013126">
    <property type="entry name" value="Hsp_70_fam"/>
</dbReference>
<evidence type="ECO:0000256" key="1">
    <source>
        <dbReference type="ARBA" id="ARBA00007381"/>
    </source>
</evidence>
<accession>A0A6V8LF29</accession>
<keyword evidence="9" id="KW-1185">Reference proteome</keyword>
<dbReference type="PROSITE" id="PS01036">
    <property type="entry name" value="HSP70_3"/>
    <property type="match status" value="1"/>
</dbReference>
<reference evidence="8 9" key="2">
    <citation type="submission" date="2020-03" db="EMBL/GenBank/DDBJ databases">
        <authorList>
            <person name="Ichikawa N."/>
            <person name="Kimura A."/>
            <person name="Kitahashi Y."/>
            <person name="Uohara A."/>
        </authorList>
    </citation>
    <scope>NUCLEOTIDE SEQUENCE [LARGE SCALE GENOMIC DNA]</scope>
    <source>
        <strain evidence="8 9">NBRC 108638</strain>
    </source>
</reference>
<feature type="transmembrane region" description="Helical" evidence="7">
    <location>
        <begin position="442"/>
        <end position="461"/>
    </location>
</feature>
<dbReference type="Gene3D" id="3.30.420.40">
    <property type="match status" value="2"/>
</dbReference>
<keyword evidence="3" id="KW-0067">ATP-binding</keyword>
<dbReference type="PANTHER" id="PTHR42749">
    <property type="entry name" value="CELL SHAPE-DETERMINING PROTEIN MREB"/>
    <property type="match status" value="1"/>
</dbReference>
<dbReference type="InterPro" id="IPR043129">
    <property type="entry name" value="ATPase_NBD"/>
</dbReference>
<dbReference type="PANTHER" id="PTHR42749:SF1">
    <property type="entry name" value="CELL SHAPE-DETERMINING PROTEIN MREB"/>
    <property type="match status" value="1"/>
</dbReference>
<evidence type="ECO:0008006" key="10">
    <source>
        <dbReference type="Google" id="ProtNLM"/>
    </source>
</evidence>
<dbReference type="EMBL" id="BLPG01000002">
    <property type="protein sequence ID" value="GFJ95852.1"/>
    <property type="molecule type" value="Genomic_DNA"/>
</dbReference>
<dbReference type="InterPro" id="IPR018181">
    <property type="entry name" value="Heat_shock_70_CS"/>
</dbReference>
<dbReference type="Gene3D" id="3.90.640.10">
    <property type="entry name" value="Actin, Chain A, domain 4"/>
    <property type="match status" value="1"/>
</dbReference>
<evidence type="ECO:0000256" key="6">
    <source>
        <dbReference type="SAM" id="MobiDB-lite"/>
    </source>
</evidence>
<dbReference type="SUPFAM" id="SSF53067">
    <property type="entry name" value="Actin-like ATPase domain"/>
    <property type="match status" value="2"/>
</dbReference>
<organism evidence="8 9">
    <name type="scientific">Phytohabitans rumicis</name>
    <dbReference type="NCBI Taxonomy" id="1076125"/>
    <lineage>
        <taxon>Bacteria</taxon>
        <taxon>Bacillati</taxon>
        <taxon>Actinomycetota</taxon>
        <taxon>Actinomycetes</taxon>
        <taxon>Micromonosporales</taxon>
        <taxon>Micromonosporaceae</taxon>
    </lineage>
</organism>
<keyword evidence="7" id="KW-0812">Transmembrane</keyword>
<proteinExistence type="inferred from homology"/>
<keyword evidence="4" id="KW-0346">Stress response</keyword>